<accession>A0A0D3FMA2</accession>
<name>A0A0D3FMA2_9ORYZ</name>
<reference evidence="2" key="1">
    <citation type="journal article" date="2009" name="Rice">
        <title>De Novo Next Generation Sequencing of Plant Genomes.</title>
        <authorList>
            <person name="Rounsley S."/>
            <person name="Marri P.R."/>
            <person name="Yu Y."/>
            <person name="He R."/>
            <person name="Sisneros N."/>
            <person name="Goicoechea J.L."/>
            <person name="Lee S.J."/>
            <person name="Angelova A."/>
            <person name="Kudrna D."/>
            <person name="Luo M."/>
            <person name="Affourtit J."/>
            <person name="Desany B."/>
            <person name="Knight J."/>
            <person name="Niazi F."/>
            <person name="Egholm M."/>
            <person name="Wing R.A."/>
        </authorList>
    </citation>
    <scope>NUCLEOTIDE SEQUENCE [LARGE SCALE GENOMIC DNA]</scope>
    <source>
        <strain evidence="2">cv. IRGC 105608</strain>
    </source>
</reference>
<dbReference type="Gramene" id="OBART03G29110.1">
    <property type="protein sequence ID" value="OBART03G29110.1"/>
    <property type="gene ID" value="OBART03G29110"/>
</dbReference>
<dbReference type="PaxDb" id="65489-OBART03G29110.1"/>
<evidence type="ECO:0000256" key="1">
    <source>
        <dbReference type="SAM" id="MobiDB-lite"/>
    </source>
</evidence>
<sequence>MRRARPAAWPREELAALDGDGHGAEFAGSRSSRKKEEDGGVDVAGVVLDVPGEEVQDRRRRPNQSPCCPNQSPPIRPFTSLAVAAKGLGARWVALLAATVEGRGARGTPSTTARHRHHLGHHLSHLPISIRYGEGEICGRKAVAVENGMEAETEGASRQLRLLH</sequence>
<organism evidence="2">
    <name type="scientific">Oryza barthii</name>
    <dbReference type="NCBI Taxonomy" id="65489"/>
    <lineage>
        <taxon>Eukaryota</taxon>
        <taxon>Viridiplantae</taxon>
        <taxon>Streptophyta</taxon>
        <taxon>Embryophyta</taxon>
        <taxon>Tracheophyta</taxon>
        <taxon>Spermatophyta</taxon>
        <taxon>Magnoliopsida</taxon>
        <taxon>Liliopsida</taxon>
        <taxon>Poales</taxon>
        <taxon>Poaceae</taxon>
        <taxon>BOP clade</taxon>
        <taxon>Oryzoideae</taxon>
        <taxon>Oryzeae</taxon>
        <taxon>Oryzinae</taxon>
        <taxon>Oryza</taxon>
    </lineage>
</organism>
<dbReference type="Proteomes" id="UP000026960">
    <property type="component" value="Chromosome 3"/>
</dbReference>
<reference evidence="2" key="2">
    <citation type="submission" date="2015-03" db="UniProtKB">
        <authorList>
            <consortium name="EnsemblPlants"/>
        </authorList>
    </citation>
    <scope>IDENTIFICATION</scope>
</reference>
<evidence type="ECO:0008006" key="4">
    <source>
        <dbReference type="Google" id="ProtNLM"/>
    </source>
</evidence>
<dbReference type="HOGENOM" id="CLU_1621528_0_0_1"/>
<dbReference type="EnsemblPlants" id="OBART03G29110.1">
    <property type="protein sequence ID" value="OBART03G29110.1"/>
    <property type="gene ID" value="OBART03G29110"/>
</dbReference>
<evidence type="ECO:0000313" key="2">
    <source>
        <dbReference type="EnsemblPlants" id="OBART03G29110.1"/>
    </source>
</evidence>
<keyword evidence="3" id="KW-1185">Reference proteome</keyword>
<feature type="region of interest" description="Disordered" evidence="1">
    <location>
        <begin position="1"/>
        <end position="75"/>
    </location>
</feature>
<protein>
    <recommendedName>
        <fullName evidence="4">DUF834 domain-containing protein</fullName>
    </recommendedName>
</protein>
<proteinExistence type="predicted"/>
<evidence type="ECO:0000313" key="3">
    <source>
        <dbReference type="Proteomes" id="UP000026960"/>
    </source>
</evidence>
<dbReference type="AlphaFoldDB" id="A0A0D3FMA2"/>
<feature type="compositionally biased region" description="Low complexity" evidence="1">
    <location>
        <begin position="41"/>
        <end position="50"/>
    </location>
</feature>
<feature type="compositionally biased region" description="Basic and acidic residues" evidence="1">
    <location>
        <begin position="10"/>
        <end position="23"/>
    </location>
</feature>